<dbReference type="Pfam" id="PF00501">
    <property type="entry name" value="AMP-binding"/>
    <property type="match status" value="1"/>
</dbReference>
<dbReference type="SUPFAM" id="SSF56801">
    <property type="entry name" value="Acetyl-CoA synthetase-like"/>
    <property type="match status" value="1"/>
</dbReference>
<dbReference type="InterPro" id="IPR045851">
    <property type="entry name" value="AMP-bd_C_sf"/>
</dbReference>
<dbReference type="GO" id="GO:0006631">
    <property type="term" value="P:fatty acid metabolic process"/>
    <property type="evidence" value="ECO:0007669"/>
    <property type="project" value="TreeGrafter"/>
</dbReference>
<sequence>MNPDIKIPTFNDALPIDLFLKSSRSYIYDDLRQFEHVFLRYLTGIHYDFNKPLALGTSSSDELVFLIASCWRLGIPFVPLDPELPGRERDLLFQELEIGLFINEGEYENSSGTSFATVDIDRFALSRILHPDFTPEEWVEEHKKHIHPEQFFGYFLTSGTTGVPKIVPLKRRQMLFSARGSAKNLQPGRNHLWLLSLPLHHIGGVSVILRSLLYGSGIYRTDGFDIARTVELLQRDSRLAAASLVPTMLNRLMDRTDFSVHDDFQAILLGGGPIAPSLVDQCFNRGIPIISSYGMTESCAQIAANPLMRVGDLSRPRKSVGRVFDPNSIEIRNQEGESVTDGESGLIWLRGPQLFDGYLNRENNFDDDNWFNTGDFGHLNEQNELFIESRRTDLIISGGENISPAEIEQALKNNFDIRDAAVVGIPDKEWGQRVVAIVTTEDDRPIDRNHIQAKLKEVLQSFKIPKEIIKTDFIPRTKTGKIKRDKVKDIFSK</sequence>
<dbReference type="STRING" id="1194090.SAMN05443144_101309"/>
<proteinExistence type="inferred from homology"/>
<dbReference type="EMBL" id="FQUS01000001">
    <property type="protein sequence ID" value="SHE44591.1"/>
    <property type="molecule type" value="Genomic_DNA"/>
</dbReference>
<dbReference type="InterPro" id="IPR042099">
    <property type="entry name" value="ANL_N_sf"/>
</dbReference>
<dbReference type="Gene3D" id="3.30.300.30">
    <property type="match status" value="1"/>
</dbReference>
<dbReference type="PROSITE" id="PS00455">
    <property type="entry name" value="AMP_BINDING"/>
    <property type="match status" value="1"/>
</dbReference>
<evidence type="ECO:0000313" key="5">
    <source>
        <dbReference type="EMBL" id="SHE44591.1"/>
    </source>
</evidence>
<comment type="similarity">
    <text evidence="1">Belongs to the ATP-dependent AMP-binding enzyme family.</text>
</comment>
<gene>
    <name evidence="5" type="ORF">SAMN05443144_101309</name>
</gene>
<dbReference type="GO" id="GO:0031956">
    <property type="term" value="F:medium-chain fatty acid-CoA ligase activity"/>
    <property type="evidence" value="ECO:0007669"/>
    <property type="project" value="TreeGrafter"/>
</dbReference>
<keyword evidence="6" id="KW-1185">Reference proteome</keyword>
<dbReference type="AlphaFoldDB" id="A0A1M4TJD9"/>
<dbReference type="InterPro" id="IPR025110">
    <property type="entry name" value="AMP-bd_C"/>
</dbReference>
<dbReference type="RefSeq" id="WP_073059039.1">
    <property type="nucleotide sequence ID" value="NZ_FQUS01000001.1"/>
</dbReference>
<evidence type="ECO:0000259" key="4">
    <source>
        <dbReference type="Pfam" id="PF13193"/>
    </source>
</evidence>
<accession>A0A1M4TJD9</accession>
<feature type="domain" description="AMP-dependent synthetase/ligase" evidence="3">
    <location>
        <begin position="46"/>
        <end position="359"/>
    </location>
</feature>
<evidence type="ECO:0000256" key="1">
    <source>
        <dbReference type="ARBA" id="ARBA00006432"/>
    </source>
</evidence>
<evidence type="ECO:0000256" key="2">
    <source>
        <dbReference type="ARBA" id="ARBA00022598"/>
    </source>
</evidence>
<feature type="domain" description="AMP-binding enzyme C-terminal" evidence="4">
    <location>
        <begin position="406"/>
        <end position="481"/>
    </location>
</feature>
<evidence type="ECO:0000313" key="6">
    <source>
        <dbReference type="Proteomes" id="UP000184041"/>
    </source>
</evidence>
<dbReference type="Pfam" id="PF13193">
    <property type="entry name" value="AMP-binding_C"/>
    <property type="match status" value="1"/>
</dbReference>
<dbReference type="PANTHER" id="PTHR43201">
    <property type="entry name" value="ACYL-COA SYNTHETASE"/>
    <property type="match status" value="1"/>
</dbReference>
<dbReference type="InterPro" id="IPR000873">
    <property type="entry name" value="AMP-dep_synth/lig_dom"/>
</dbReference>
<dbReference type="Proteomes" id="UP000184041">
    <property type="component" value="Unassembled WGS sequence"/>
</dbReference>
<reference evidence="5 6" key="1">
    <citation type="submission" date="2016-11" db="EMBL/GenBank/DDBJ databases">
        <authorList>
            <person name="Jaros S."/>
            <person name="Januszkiewicz K."/>
            <person name="Wedrychowicz H."/>
        </authorList>
    </citation>
    <scope>NUCLEOTIDE SEQUENCE [LARGE SCALE GENOMIC DNA]</scope>
    <source>
        <strain evidence="5 6">DSM 21986</strain>
    </source>
</reference>
<keyword evidence="2" id="KW-0436">Ligase</keyword>
<organism evidence="5 6">
    <name type="scientific">Fodinibius roseus</name>
    <dbReference type="NCBI Taxonomy" id="1194090"/>
    <lineage>
        <taxon>Bacteria</taxon>
        <taxon>Pseudomonadati</taxon>
        <taxon>Balneolota</taxon>
        <taxon>Balneolia</taxon>
        <taxon>Balneolales</taxon>
        <taxon>Balneolaceae</taxon>
        <taxon>Fodinibius</taxon>
    </lineage>
</organism>
<protein>
    <submittedName>
        <fullName evidence="5">2-succinylbenzoyl-CoA synthetase</fullName>
    </submittedName>
</protein>
<dbReference type="Gene3D" id="3.40.50.12780">
    <property type="entry name" value="N-terminal domain of ligase-like"/>
    <property type="match status" value="1"/>
</dbReference>
<evidence type="ECO:0000259" key="3">
    <source>
        <dbReference type="Pfam" id="PF00501"/>
    </source>
</evidence>
<dbReference type="InterPro" id="IPR020845">
    <property type="entry name" value="AMP-binding_CS"/>
</dbReference>
<dbReference type="PANTHER" id="PTHR43201:SF5">
    <property type="entry name" value="MEDIUM-CHAIN ACYL-COA LIGASE ACSF2, MITOCHONDRIAL"/>
    <property type="match status" value="1"/>
</dbReference>
<name>A0A1M4TJD9_9BACT</name>